<evidence type="ECO:0000256" key="1">
    <source>
        <dbReference type="ARBA" id="ARBA00004442"/>
    </source>
</evidence>
<evidence type="ECO:0000256" key="4">
    <source>
        <dbReference type="ARBA" id="ARBA00022452"/>
    </source>
</evidence>
<keyword evidence="10" id="KW-1185">Reference proteome</keyword>
<keyword evidence="6" id="KW-0472">Membrane</keyword>
<name>A0ABV7CDC6_9VIBR</name>
<evidence type="ECO:0000256" key="8">
    <source>
        <dbReference type="SAM" id="SignalP"/>
    </source>
</evidence>
<dbReference type="InterPro" id="IPR003423">
    <property type="entry name" value="OMP_efflux"/>
</dbReference>
<dbReference type="Proteomes" id="UP001595384">
    <property type="component" value="Unassembled WGS sequence"/>
</dbReference>
<evidence type="ECO:0000256" key="3">
    <source>
        <dbReference type="ARBA" id="ARBA00022448"/>
    </source>
</evidence>
<evidence type="ECO:0000256" key="5">
    <source>
        <dbReference type="ARBA" id="ARBA00022692"/>
    </source>
</evidence>
<dbReference type="NCBIfam" id="NF007002">
    <property type="entry name" value="PRK09465.1"/>
    <property type="match status" value="1"/>
</dbReference>
<keyword evidence="5" id="KW-0812">Transmembrane</keyword>
<dbReference type="SUPFAM" id="SSF56954">
    <property type="entry name" value="Outer membrane efflux proteins (OEP)"/>
    <property type="match status" value="1"/>
</dbReference>
<dbReference type="InterPro" id="IPR051906">
    <property type="entry name" value="TolC-like"/>
</dbReference>
<evidence type="ECO:0000313" key="10">
    <source>
        <dbReference type="Proteomes" id="UP001595384"/>
    </source>
</evidence>
<reference evidence="10" key="1">
    <citation type="journal article" date="2019" name="Int. J. Syst. Evol. Microbiol.">
        <title>The Global Catalogue of Microorganisms (GCM) 10K type strain sequencing project: providing services to taxonomists for standard genome sequencing and annotation.</title>
        <authorList>
            <consortium name="The Broad Institute Genomics Platform"/>
            <consortium name="The Broad Institute Genome Sequencing Center for Infectious Disease"/>
            <person name="Wu L."/>
            <person name="Ma J."/>
        </authorList>
    </citation>
    <scope>NUCLEOTIDE SEQUENCE [LARGE SCALE GENOMIC DNA]</scope>
    <source>
        <strain evidence="10">KCTC 62784</strain>
    </source>
</reference>
<keyword evidence="8" id="KW-0732">Signal</keyword>
<keyword evidence="3" id="KW-0813">Transport</keyword>
<evidence type="ECO:0000256" key="7">
    <source>
        <dbReference type="ARBA" id="ARBA00023237"/>
    </source>
</evidence>
<proteinExistence type="inferred from homology"/>
<comment type="similarity">
    <text evidence="2">Belongs to the outer membrane factor (OMF) (TC 1.B.17) family.</text>
</comment>
<gene>
    <name evidence="9" type="primary">tolC</name>
    <name evidence="9" type="ORF">ACFODT_16120</name>
</gene>
<evidence type="ECO:0000313" key="9">
    <source>
        <dbReference type="EMBL" id="MFC3025331.1"/>
    </source>
</evidence>
<dbReference type="InterPro" id="IPR010130">
    <property type="entry name" value="T1SS_OMP_TolC"/>
</dbReference>
<keyword evidence="7" id="KW-0998">Cell outer membrane</keyword>
<accession>A0ABV7CDC6</accession>
<feature type="chain" id="PRO_5046909508" evidence="8">
    <location>
        <begin position="23"/>
        <end position="445"/>
    </location>
</feature>
<dbReference type="NCBIfam" id="TIGR01844">
    <property type="entry name" value="type_I_sec_TolC"/>
    <property type="match status" value="1"/>
</dbReference>
<dbReference type="Pfam" id="PF02321">
    <property type="entry name" value="OEP"/>
    <property type="match status" value="2"/>
</dbReference>
<sequence>MNKLLPIIISAALGSFSAFTWADNLAQIYDLAKKNDPQLLGQEAARDRAFETINSSRSALLPQINLTGGYTINSSDESVRNSRALSAGVSFSQELYNRSSWLSLNTTEKEARVADANYALAQQSLIMRVSEAYFNVLRAKDNLAFVQSEKNAVSHQLDQTKQRFDVGLSAITDVHDAKAQYDAVLADEIMAKNKLDNSYESLREITGQQPTDLSVLDKQRFSTTRPQDSMTKMLTEAEKKNLNLLAGRINKDIAKDKIALADSKNLPSLTLDGGYKYNREYDSDYAKYNAFDNHDTKDLNVGINLSVPLYTGGNISSLSKQAELSYVQASQNLEAQYRQVVKQVHAFHNNINASVGAVNAYQQSLVSAKSALKATQAGFEVGTRTIVDVLDSTRRLYNAKKNLADARYDYIINVLKLRKATGTLSEQDILDINAGLKKANDQHSE</sequence>
<evidence type="ECO:0000256" key="2">
    <source>
        <dbReference type="ARBA" id="ARBA00007613"/>
    </source>
</evidence>
<dbReference type="PANTHER" id="PTHR30026">
    <property type="entry name" value="OUTER MEMBRANE PROTEIN TOLC"/>
    <property type="match status" value="1"/>
</dbReference>
<comment type="subcellular location">
    <subcellularLocation>
        <location evidence="1">Cell outer membrane</location>
    </subcellularLocation>
</comment>
<dbReference type="InterPro" id="IPR058622">
    <property type="entry name" value="TolC"/>
</dbReference>
<dbReference type="PANTHER" id="PTHR30026:SF20">
    <property type="entry name" value="OUTER MEMBRANE PROTEIN TOLC"/>
    <property type="match status" value="1"/>
</dbReference>
<dbReference type="EMBL" id="JBHRSE010000117">
    <property type="protein sequence ID" value="MFC3025331.1"/>
    <property type="molecule type" value="Genomic_DNA"/>
</dbReference>
<keyword evidence="4" id="KW-1134">Transmembrane beta strand</keyword>
<dbReference type="Gene3D" id="1.20.1600.10">
    <property type="entry name" value="Outer membrane efflux proteins (OEP)"/>
    <property type="match status" value="1"/>
</dbReference>
<dbReference type="RefSeq" id="WP_123016859.1">
    <property type="nucleotide sequence ID" value="NZ_AP024911.1"/>
</dbReference>
<comment type="caution">
    <text evidence="9">The sequence shown here is derived from an EMBL/GenBank/DDBJ whole genome shotgun (WGS) entry which is preliminary data.</text>
</comment>
<organism evidence="9 10">
    <name type="scientific">Vibrio zhugei</name>
    <dbReference type="NCBI Taxonomy" id="2479546"/>
    <lineage>
        <taxon>Bacteria</taxon>
        <taxon>Pseudomonadati</taxon>
        <taxon>Pseudomonadota</taxon>
        <taxon>Gammaproteobacteria</taxon>
        <taxon>Vibrionales</taxon>
        <taxon>Vibrionaceae</taxon>
        <taxon>Vibrio</taxon>
    </lineage>
</organism>
<protein>
    <submittedName>
        <fullName evidence="9">Outer membrane channel protein TolC</fullName>
    </submittedName>
</protein>
<evidence type="ECO:0000256" key="6">
    <source>
        <dbReference type="ARBA" id="ARBA00023136"/>
    </source>
</evidence>
<feature type="signal peptide" evidence="8">
    <location>
        <begin position="1"/>
        <end position="22"/>
    </location>
</feature>